<proteinExistence type="predicted"/>
<evidence type="ECO:0000313" key="1">
    <source>
        <dbReference type="EMBL" id="GBP78153.1"/>
    </source>
</evidence>
<accession>A0A4C1YT42</accession>
<organism evidence="1 2">
    <name type="scientific">Eumeta variegata</name>
    <name type="common">Bagworm moth</name>
    <name type="synonym">Eumeta japonica</name>
    <dbReference type="NCBI Taxonomy" id="151549"/>
    <lineage>
        <taxon>Eukaryota</taxon>
        <taxon>Metazoa</taxon>
        <taxon>Ecdysozoa</taxon>
        <taxon>Arthropoda</taxon>
        <taxon>Hexapoda</taxon>
        <taxon>Insecta</taxon>
        <taxon>Pterygota</taxon>
        <taxon>Neoptera</taxon>
        <taxon>Endopterygota</taxon>
        <taxon>Lepidoptera</taxon>
        <taxon>Glossata</taxon>
        <taxon>Ditrysia</taxon>
        <taxon>Tineoidea</taxon>
        <taxon>Psychidae</taxon>
        <taxon>Oiketicinae</taxon>
        <taxon>Eumeta</taxon>
    </lineage>
</organism>
<evidence type="ECO:0000313" key="2">
    <source>
        <dbReference type="Proteomes" id="UP000299102"/>
    </source>
</evidence>
<dbReference type="EMBL" id="BGZK01001359">
    <property type="protein sequence ID" value="GBP78153.1"/>
    <property type="molecule type" value="Genomic_DNA"/>
</dbReference>
<sequence length="150" mass="16649">MYCRCDGTGFDCNPWHEPKSIILIAAPDLGGGGTRGWHPPRAAVSEGAKIIIWQNQLESESCRGESHTLNIVYDGRSCAILQLRSNLFTNRNQMLQNVDNALILDKSRLLLWYEHAQERTGIGVESGTDSEITAEIDRSVLHVVSTRTSP</sequence>
<reference evidence="1 2" key="1">
    <citation type="journal article" date="2019" name="Commun. Biol.">
        <title>The bagworm genome reveals a unique fibroin gene that provides high tensile strength.</title>
        <authorList>
            <person name="Kono N."/>
            <person name="Nakamura H."/>
            <person name="Ohtoshi R."/>
            <person name="Tomita M."/>
            <person name="Numata K."/>
            <person name="Arakawa K."/>
        </authorList>
    </citation>
    <scope>NUCLEOTIDE SEQUENCE [LARGE SCALE GENOMIC DNA]</scope>
</reference>
<dbReference type="AlphaFoldDB" id="A0A4C1YT42"/>
<keyword evidence="2" id="KW-1185">Reference proteome</keyword>
<dbReference type="Proteomes" id="UP000299102">
    <property type="component" value="Unassembled WGS sequence"/>
</dbReference>
<name>A0A4C1YT42_EUMVA</name>
<comment type="caution">
    <text evidence="1">The sequence shown here is derived from an EMBL/GenBank/DDBJ whole genome shotgun (WGS) entry which is preliminary data.</text>
</comment>
<gene>
    <name evidence="1" type="ORF">EVAR_99187_1</name>
</gene>
<protein>
    <submittedName>
        <fullName evidence="1">Uncharacterized protein</fullName>
    </submittedName>
</protein>